<protein>
    <submittedName>
        <fullName evidence="1">Uncharacterized protein</fullName>
    </submittedName>
</protein>
<reference evidence="1" key="1">
    <citation type="journal article" date="2021" name="Nat. Microbiol.">
        <title>Cocultivation of an ultrasmall environmental parasitic bacterium with lytic ability against bacteria associated with wastewater foams.</title>
        <authorList>
            <person name="Batinovic S."/>
            <person name="Rose J.J.A."/>
            <person name="Ratcliffe J."/>
            <person name="Seviour R.J."/>
            <person name="Petrovski S."/>
        </authorList>
    </citation>
    <scope>NUCLEOTIDE SEQUENCE</scope>
    <source>
        <strain evidence="1">CON44</strain>
    </source>
</reference>
<dbReference type="AlphaFoldDB" id="A0A857LHS7"/>
<name>A0A857LHS7_9ACTN</name>
<accession>A0A857LHS7</accession>
<sequence>MRLWRRRSTEPAGHAELTVRAVVGSGRISVTWAAPTADTGTYAHARIFVATTGGRPDFLGVIAPGATLTTDIAPGTYIAIAESYSSGSWGGGRLSGYGRSPEFTVDP</sequence>
<gene>
    <name evidence="1" type="ORF">GII30_02755</name>
</gene>
<evidence type="ECO:0000313" key="1">
    <source>
        <dbReference type="EMBL" id="QHN38244.1"/>
    </source>
</evidence>
<dbReference type="EMBL" id="CP045810">
    <property type="protein sequence ID" value="QHN38244.1"/>
    <property type="molecule type" value="Genomic_DNA"/>
</dbReference>
<organism evidence="1">
    <name type="scientific">Gordonia amarae</name>
    <dbReference type="NCBI Taxonomy" id="36821"/>
    <lineage>
        <taxon>Bacteria</taxon>
        <taxon>Bacillati</taxon>
        <taxon>Actinomycetota</taxon>
        <taxon>Actinomycetes</taxon>
        <taxon>Mycobacteriales</taxon>
        <taxon>Gordoniaceae</taxon>
        <taxon>Gordonia</taxon>
    </lineage>
</organism>
<dbReference type="RefSeq" id="WP_040516165.1">
    <property type="nucleotide sequence ID" value="NZ_CP045804.1"/>
</dbReference>
<proteinExistence type="predicted"/>